<dbReference type="EMBL" id="JACSEA010000002">
    <property type="protein sequence ID" value="KAF7408230.1"/>
    <property type="molecule type" value="Genomic_DNA"/>
</dbReference>
<sequence>MLGCDKITAVFNLGELRFQYHSLSRFQQCRSSDYRMPAYRWLSRSAGLPVPETAIVGGRDIDGSTIYVGKAYHEGDLLPAKVIPEKNVAYVCHNGEEHPKSEFEVLCQSEYAWEFCSNGSIPADAVVGGETCDGETLYIGRVLHKGSQTVGKVQPSHGCLYIPFDGEELSFKDYEVLTVRHSVLRKKRKRIKKGTLALTLTRKEIDHGIGNVLACSRHACSPSKCAKKNSGAATMLLASTGKRLEYGPAGWMYSRAALFNIEEGSRVILNFYDTSCILGPIKESMISYSALLRTVTELSRSLIALKQFGNECDQRNEFTLV</sequence>
<dbReference type="SMART" id="SM00696">
    <property type="entry name" value="DM9"/>
    <property type="match status" value="2"/>
</dbReference>
<dbReference type="PANTHER" id="PTHR31649:SF10">
    <property type="entry name" value="IP19903P-RELATED"/>
    <property type="match status" value="1"/>
</dbReference>
<evidence type="ECO:0000313" key="1">
    <source>
        <dbReference type="EMBL" id="KAF7408230.1"/>
    </source>
</evidence>
<protein>
    <submittedName>
        <fullName evidence="1">Uncharacterized protein</fullName>
    </submittedName>
</protein>
<dbReference type="Proteomes" id="UP000614350">
    <property type="component" value="Unassembled WGS sequence"/>
</dbReference>
<proteinExistence type="predicted"/>
<name>A0A834NGJ2_VESVU</name>
<organism evidence="1 2">
    <name type="scientific">Vespula vulgaris</name>
    <name type="common">Yellow jacket</name>
    <name type="synonym">Wasp</name>
    <dbReference type="NCBI Taxonomy" id="7454"/>
    <lineage>
        <taxon>Eukaryota</taxon>
        <taxon>Metazoa</taxon>
        <taxon>Ecdysozoa</taxon>
        <taxon>Arthropoda</taxon>
        <taxon>Hexapoda</taxon>
        <taxon>Insecta</taxon>
        <taxon>Pterygota</taxon>
        <taxon>Neoptera</taxon>
        <taxon>Endopterygota</taxon>
        <taxon>Hymenoptera</taxon>
        <taxon>Apocrita</taxon>
        <taxon>Aculeata</taxon>
        <taxon>Vespoidea</taxon>
        <taxon>Vespidae</taxon>
        <taxon>Vespinae</taxon>
        <taxon>Vespula</taxon>
    </lineage>
</organism>
<gene>
    <name evidence="1" type="ORF">HZH66_002767</name>
</gene>
<dbReference type="PANTHER" id="PTHR31649">
    <property type="entry name" value="AGAP009604-PA"/>
    <property type="match status" value="1"/>
</dbReference>
<comment type="caution">
    <text evidence="1">The sequence shown here is derived from an EMBL/GenBank/DDBJ whole genome shotgun (WGS) entry which is preliminary data.</text>
</comment>
<reference evidence="1" key="1">
    <citation type="journal article" date="2020" name="G3 (Bethesda)">
        <title>High-Quality Assemblies for Three Invasive Social Wasps from the &lt;i&gt;Vespula&lt;/i&gt; Genus.</title>
        <authorList>
            <person name="Harrop T.W.R."/>
            <person name="Guhlin J."/>
            <person name="McLaughlin G.M."/>
            <person name="Permina E."/>
            <person name="Stockwell P."/>
            <person name="Gilligan J."/>
            <person name="Le Lec M.F."/>
            <person name="Gruber M.A.M."/>
            <person name="Quinn O."/>
            <person name="Lovegrove M."/>
            <person name="Duncan E.J."/>
            <person name="Remnant E.J."/>
            <person name="Van Eeckhoven J."/>
            <person name="Graham B."/>
            <person name="Knapp R.A."/>
            <person name="Langford K.W."/>
            <person name="Kronenberg Z."/>
            <person name="Press M.O."/>
            <person name="Eacker S.M."/>
            <person name="Wilson-Rankin E.E."/>
            <person name="Purcell J."/>
            <person name="Lester P.J."/>
            <person name="Dearden P.K."/>
        </authorList>
    </citation>
    <scope>NUCLEOTIDE SEQUENCE</scope>
    <source>
        <strain evidence="1">Marl-1</strain>
    </source>
</reference>
<dbReference type="AlphaFoldDB" id="A0A834NGJ2"/>
<keyword evidence="2" id="KW-1185">Reference proteome</keyword>
<evidence type="ECO:0000313" key="2">
    <source>
        <dbReference type="Proteomes" id="UP000614350"/>
    </source>
</evidence>
<dbReference type="InterPro" id="IPR006616">
    <property type="entry name" value="DM9_repeat"/>
</dbReference>
<dbReference type="Pfam" id="PF11901">
    <property type="entry name" value="DM9"/>
    <property type="match status" value="1"/>
</dbReference>
<accession>A0A834NGJ2</accession>